<dbReference type="STRING" id="1480615.AWJ14_11190"/>
<evidence type="ECO:0000256" key="1">
    <source>
        <dbReference type="SAM" id="MobiDB-lite"/>
    </source>
</evidence>
<proteinExistence type="predicted"/>
<feature type="region of interest" description="Disordered" evidence="1">
    <location>
        <begin position="102"/>
        <end position="121"/>
    </location>
</feature>
<evidence type="ECO:0000259" key="2">
    <source>
        <dbReference type="Pfam" id="PF07883"/>
    </source>
</evidence>
<feature type="domain" description="Cupin type-2" evidence="2">
    <location>
        <begin position="35"/>
        <end position="99"/>
    </location>
</feature>
<dbReference type="InterPro" id="IPR053146">
    <property type="entry name" value="QDO-like"/>
</dbReference>
<organism evidence="3 4">
    <name type="scientific">Hoeflea olei</name>
    <dbReference type="NCBI Taxonomy" id="1480615"/>
    <lineage>
        <taxon>Bacteria</taxon>
        <taxon>Pseudomonadati</taxon>
        <taxon>Pseudomonadota</taxon>
        <taxon>Alphaproteobacteria</taxon>
        <taxon>Hyphomicrobiales</taxon>
        <taxon>Rhizobiaceae</taxon>
        <taxon>Hoeflea</taxon>
    </lineage>
</organism>
<accession>A0A1C1Z1F2</accession>
<dbReference type="OrthoDB" id="9810191at2"/>
<dbReference type="Proteomes" id="UP000094795">
    <property type="component" value="Unassembled WGS sequence"/>
</dbReference>
<dbReference type="PANTHER" id="PTHR36440">
    <property type="entry name" value="PUTATIVE (AFU_ORTHOLOGUE AFUA_8G07350)-RELATED"/>
    <property type="match status" value="1"/>
</dbReference>
<dbReference type="Pfam" id="PF07883">
    <property type="entry name" value="Cupin_2"/>
    <property type="match status" value="1"/>
</dbReference>
<reference evidence="3 4" key="1">
    <citation type="submission" date="2015-12" db="EMBL/GenBank/DDBJ databases">
        <authorList>
            <person name="Shamseldin A."/>
            <person name="Moawad H."/>
            <person name="Abd El-Rahim W.M."/>
            <person name="Sadowsky M.J."/>
        </authorList>
    </citation>
    <scope>NUCLEOTIDE SEQUENCE [LARGE SCALE GENOMIC DNA]</scope>
    <source>
        <strain evidence="3 4">JC234</strain>
    </source>
</reference>
<sequence length="121" mass="13238">MKPVEAASENFYSWGEVCSGWRLLDLTHFQVRQESMPPASAEEPHMHRQAHQFFYVLDGQMTVRTPDGAVCMGPGQGLHVPAGQPHWVRNDGASDLIFVLSSSPGTSGDRYPVDPASWAAG</sequence>
<gene>
    <name evidence="3" type="ORF">AWJ14_11190</name>
</gene>
<dbReference type="RefSeq" id="WP_066174540.1">
    <property type="nucleotide sequence ID" value="NZ_LQZT01000001.1"/>
</dbReference>
<keyword evidence="4" id="KW-1185">Reference proteome</keyword>
<dbReference type="Gene3D" id="2.60.120.10">
    <property type="entry name" value="Jelly Rolls"/>
    <property type="match status" value="1"/>
</dbReference>
<dbReference type="InterPro" id="IPR014710">
    <property type="entry name" value="RmlC-like_jellyroll"/>
</dbReference>
<name>A0A1C1Z1F2_9HYPH</name>
<evidence type="ECO:0000313" key="3">
    <source>
        <dbReference type="EMBL" id="OCW59565.1"/>
    </source>
</evidence>
<comment type="caution">
    <text evidence="3">The sequence shown here is derived from an EMBL/GenBank/DDBJ whole genome shotgun (WGS) entry which is preliminary data.</text>
</comment>
<dbReference type="PANTHER" id="PTHR36440:SF1">
    <property type="entry name" value="PUTATIVE (AFU_ORTHOLOGUE AFUA_8G07350)-RELATED"/>
    <property type="match status" value="1"/>
</dbReference>
<dbReference type="SUPFAM" id="SSF51182">
    <property type="entry name" value="RmlC-like cupins"/>
    <property type="match status" value="1"/>
</dbReference>
<evidence type="ECO:0000313" key="4">
    <source>
        <dbReference type="Proteomes" id="UP000094795"/>
    </source>
</evidence>
<dbReference type="EMBL" id="LQZT01000001">
    <property type="protein sequence ID" value="OCW59565.1"/>
    <property type="molecule type" value="Genomic_DNA"/>
</dbReference>
<dbReference type="InterPro" id="IPR013096">
    <property type="entry name" value="Cupin_2"/>
</dbReference>
<protein>
    <recommendedName>
        <fullName evidence="2">Cupin type-2 domain-containing protein</fullName>
    </recommendedName>
</protein>
<dbReference type="InterPro" id="IPR011051">
    <property type="entry name" value="RmlC_Cupin_sf"/>
</dbReference>
<dbReference type="AlphaFoldDB" id="A0A1C1Z1F2"/>